<dbReference type="InterPro" id="IPR026992">
    <property type="entry name" value="DIOX_N"/>
</dbReference>
<dbReference type="Pfam" id="PF03171">
    <property type="entry name" value="2OG-FeII_Oxy"/>
    <property type="match status" value="1"/>
</dbReference>
<evidence type="ECO:0000313" key="5">
    <source>
        <dbReference type="Proteomes" id="UP000008370"/>
    </source>
</evidence>
<proteinExistence type="inferred from homology"/>
<dbReference type="PROSITE" id="PS51471">
    <property type="entry name" value="FE2OG_OXY"/>
    <property type="match status" value="1"/>
</dbReference>
<keyword evidence="1" id="KW-0408">Iron</keyword>
<evidence type="ECO:0000256" key="2">
    <source>
        <dbReference type="SAM" id="MobiDB-lite"/>
    </source>
</evidence>
<dbReference type="InterPro" id="IPR044861">
    <property type="entry name" value="IPNS-like_FE2OG_OXY"/>
</dbReference>
<dbReference type="Pfam" id="PF14226">
    <property type="entry name" value="DIOX_N"/>
    <property type="match status" value="1"/>
</dbReference>
<dbReference type="InterPro" id="IPR005123">
    <property type="entry name" value="Oxoglu/Fe-dep_dioxygenase_dom"/>
</dbReference>
<dbReference type="OrthoDB" id="406156at2759"/>
<keyword evidence="1" id="KW-0560">Oxidoreductase</keyword>
<protein>
    <recommendedName>
        <fullName evidence="3">Fe2OG dioxygenase domain-containing protein</fullName>
    </recommendedName>
</protein>
<dbReference type="SUPFAM" id="SSF51197">
    <property type="entry name" value="Clavaminate synthase-like"/>
    <property type="match status" value="1"/>
</dbReference>
<feature type="domain" description="Fe2OG dioxygenase" evidence="3">
    <location>
        <begin position="175"/>
        <end position="283"/>
    </location>
</feature>
<dbReference type="GeneID" id="18914462"/>
<keyword evidence="1" id="KW-0479">Metal-binding</keyword>
<evidence type="ECO:0000313" key="4">
    <source>
        <dbReference type="EMBL" id="EKM58766.1"/>
    </source>
</evidence>
<dbReference type="InterPro" id="IPR027443">
    <property type="entry name" value="IPNS-like_sf"/>
</dbReference>
<dbReference type="HOGENOM" id="CLU_010119_4_0_1"/>
<evidence type="ECO:0000256" key="1">
    <source>
        <dbReference type="RuleBase" id="RU003682"/>
    </source>
</evidence>
<feature type="region of interest" description="Disordered" evidence="2">
    <location>
        <begin position="333"/>
        <end position="359"/>
    </location>
</feature>
<reference evidence="4 5" key="1">
    <citation type="journal article" date="2012" name="BMC Genomics">
        <title>Comparative genomics of the white-rot fungi, Phanerochaete carnosa and P. chrysosporium, to elucidate the genetic basis of the distinct wood types they colonize.</title>
        <authorList>
            <person name="Suzuki H."/>
            <person name="MacDonald J."/>
            <person name="Syed K."/>
            <person name="Salamov A."/>
            <person name="Hori C."/>
            <person name="Aerts A."/>
            <person name="Henrissat B."/>
            <person name="Wiebenga A."/>
            <person name="vanKuyk P.A."/>
            <person name="Barry K."/>
            <person name="Lindquist E."/>
            <person name="LaButti K."/>
            <person name="Lapidus A."/>
            <person name="Lucas S."/>
            <person name="Coutinho P."/>
            <person name="Gong Y."/>
            <person name="Samejima M."/>
            <person name="Mahadevan R."/>
            <person name="Abou-Zaid M."/>
            <person name="de Vries R.P."/>
            <person name="Igarashi K."/>
            <person name="Yadav J.S."/>
            <person name="Grigoriev I.V."/>
            <person name="Master E.R."/>
        </authorList>
    </citation>
    <scope>NUCLEOTIDE SEQUENCE [LARGE SCALE GENOMIC DNA]</scope>
    <source>
        <strain evidence="4 5">HHB-10118-sp</strain>
    </source>
</reference>
<dbReference type="GO" id="GO:0046872">
    <property type="term" value="F:metal ion binding"/>
    <property type="evidence" value="ECO:0007669"/>
    <property type="project" value="UniProtKB-KW"/>
</dbReference>
<comment type="similarity">
    <text evidence="1">Belongs to the iron/ascorbate-dependent oxidoreductase family.</text>
</comment>
<dbReference type="AlphaFoldDB" id="K5V7L9"/>
<dbReference type="InParanoid" id="K5V7L9"/>
<dbReference type="Proteomes" id="UP000008370">
    <property type="component" value="Unassembled WGS sequence"/>
</dbReference>
<dbReference type="GO" id="GO:0016491">
    <property type="term" value="F:oxidoreductase activity"/>
    <property type="evidence" value="ECO:0007669"/>
    <property type="project" value="UniProtKB-KW"/>
</dbReference>
<dbReference type="RefSeq" id="XP_007391360.1">
    <property type="nucleotide sequence ID" value="XM_007391298.1"/>
</dbReference>
<dbReference type="Gene3D" id="2.60.120.330">
    <property type="entry name" value="B-lactam Antibiotic, Isopenicillin N Synthase, Chain"/>
    <property type="match status" value="1"/>
</dbReference>
<dbReference type="KEGG" id="pco:PHACADRAFT_248843"/>
<dbReference type="InterPro" id="IPR050231">
    <property type="entry name" value="Iron_ascorbate_oxido_reductase"/>
</dbReference>
<sequence>MAVALPPFPEDVPTHPLLVVDYELIKKGDQQEMDKLWEAATKLGFWYLRNHGVDEEADSMFEMGAETMRLPMEEKMKFEQGDDGVSFGYKAAGANAVDESGQLDTVEFINISKDDALAYPTAVHRTYPSTVNARMPNTVTPFIRKSVDINNTLMAAFNDKLGFPKGTLAKLHLDTVNSCSESRCIKNPPAREMASDRQAIGAHTDFGSLSFLHNRLGGLQVYPPGTEQWYYIKPIPGHAICNVGDALSLFSGGILRSNLHRVVTPPREQATHERWSLVFFSRPNNSAELRALADLSPVVAAAVRAAPDPAKFETGQTARAWFARRIKNQRIKNRTGPETWRASRGTEHSEQQAAAVSAY</sequence>
<accession>K5V7L9</accession>
<evidence type="ECO:0000259" key="3">
    <source>
        <dbReference type="PROSITE" id="PS51471"/>
    </source>
</evidence>
<dbReference type="EMBL" id="JH930469">
    <property type="protein sequence ID" value="EKM58766.1"/>
    <property type="molecule type" value="Genomic_DNA"/>
</dbReference>
<gene>
    <name evidence="4" type="ORF">PHACADRAFT_248843</name>
</gene>
<organism evidence="4 5">
    <name type="scientific">Phanerochaete carnosa (strain HHB-10118-sp)</name>
    <name type="common">White-rot fungus</name>
    <name type="synonym">Peniophora carnosa</name>
    <dbReference type="NCBI Taxonomy" id="650164"/>
    <lineage>
        <taxon>Eukaryota</taxon>
        <taxon>Fungi</taxon>
        <taxon>Dikarya</taxon>
        <taxon>Basidiomycota</taxon>
        <taxon>Agaricomycotina</taxon>
        <taxon>Agaricomycetes</taxon>
        <taxon>Polyporales</taxon>
        <taxon>Phanerochaetaceae</taxon>
        <taxon>Phanerochaete</taxon>
    </lineage>
</organism>
<dbReference type="PANTHER" id="PTHR47990">
    <property type="entry name" value="2-OXOGLUTARATE (2OG) AND FE(II)-DEPENDENT OXYGENASE SUPERFAMILY PROTEIN-RELATED"/>
    <property type="match status" value="1"/>
</dbReference>
<keyword evidence="5" id="KW-1185">Reference proteome</keyword>
<name>K5V7L9_PHACS</name>